<comment type="caution">
    <text evidence="8">The sequence shown here is derived from an EMBL/GenBank/DDBJ whole genome shotgun (WGS) entry which is preliminary data.</text>
</comment>
<keyword evidence="2" id="KW-0732">Signal</keyword>
<evidence type="ECO:0000256" key="3">
    <source>
        <dbReference type="ARBA" id="ARBA00022827"/>
    </source>
</evidence>
<evidence type="ECO:0000256" key="5">
    <source>
        <dbReference type="ARBA" id="ARBA00023027"/>
    </source>
</evidence>
<dbReference type="EMBL" id="BMKW01000010">
    <property type="protein sequence ID" value="GGJ29518.1"/>
    <property type="molecule type" value="Genomic_DNA"/>
</dbReference>
<dbReference type="PRINTS" id="PR00420">
    <property type="entry name" value="RNGMNOXGNASE"/>
</dbReference>
<keyword evidence="3" id="KW-0274">FAD</keyword>
<keyword evidence="4" id="KW-0521">NADP</keyword>
<evidence type="ECO:0000256" key="1">
    <source>
        <dbReference type="ARBA" id="ARBA00022630"/>
    </source>
</evidence>
<dbReference type="Proteomes" id="UP000661507">
    <property type="component" value="Unassembled WGS sequence"/>
</dbReference>
<evidence type="ECO:0000313" key="9">
    <source>
        <dbReference type="Proteomes" id="UP000661507"/>
    </source>
</evidence>
<dbReference type="InterPro" id="IPR036188">
    <property type="entry name" value="FAD/NAD-bd_sf"/>
</dbReference>
<dbReference type="RefSeq" id="WP_188970154.1">
    <property type="nucleotide sequence ID" value="NZ_BMKW01000010.1"/>
</dbReference>
<dbReference type="AlphaFoldDB" id="A0A917KV55"/>
<keyword evidence="6" id="KW-1133">Transmembrane helix</keyword>
<keyword evidence="1" id="KW-0285">Flavoprotein</keyword>
<dbReference type="SUPFAM" id="SSF51905">
    <property type="entry name" value="FAD/NAD(P)-binding domain"/>
    <property type="match status" value="1"/>
</dbReference>
<proteinExistence type="predicted"/>
<evidence type="ECO:0000256" key="4">
    <source>
        <dbReference type="ARBA" id="ARBA00022857"/>
    </source>
</evidence>
<dbReference type="GO" id="GO:0016491">
    <property type="term" value="F:oxidoreductase activity"/>
    <property type="evidence" value="ECO:0007669"/>
    <property type="project" value="InterPro"/>
</dbReference>
<dbReference type="PANTHER" id="PTHR46091">
    <property type="entry name" value="BLR7054 PROTEIN"/>
    <property type="match status" value="1"/>
</dbReference>
<reference evidence="8" key="2">
    <citation type="submission" date="2020-09" db="EMBL/GenBank/DDBJ databases">
        <authorList>
            <person name="Sun Q."/>
            <person name="Zhou Y."/>
        </authorList>
    </citation>
    <scope>NUCLEOTIDE SEQUENCE</scope>
    <source>
        <strain evidence="8">CGMCC 1.3617</strain>
    </source>
</reference>
<keyword evidence="5" id="KW-0520">NAD</keyword>
<keyword evidence="6" id="KW-0812">Transmembrane</keyword>
<evidence type="ECO:0000256" key="2">
    <source>
        <dbReference type="ARBA" id="ARBA00022729"/>
    </source>
</evidence>
<gene>
    <name evidence="8" type="ORF">GCM10011320_41040</name>
</gene>
<feature type="transmembrane region" description="Helical" evidence="6">
    <location>
        <begin position="50"/>
        <end position="73"/>
    </location>
</feature>
<evidence type="ECO:0000259" key="7">
    <source>
        <dbReference type="Pfam" id="PF01593"/>
    </source>
</evidence>
<dbReference type="PANTHER" id="PTHR46091:SF3">
    <property type="entry name" value="AMINE OXIDASE DOMAIN-CONTAINING PROTEIN"/>
    <property type="match status" value="1"/>
</dbReference>
<keyword evidence="9" id="KW-1185">Reference proteome</keyword>
<accession>A0A917KV55</accession>
<feature type="transmembrane region" description="Helical" evidence="6">
    <location>
        <begin position="15"/>
        <end position="38"/>
    </location>
</feature>
<dbReference type="Pfam" id="PF01593">
    <property type="entry name" value="Amino_oxidase"/>
    <property type="match status" value="1"/>
</dbReference>
<feature type="domain" description="Amine oxidase" evidence="7">
    <location>
        <begin position="205"/>
        <end position="688"/>
    </location>
</feature>
<evidence type="ECO:0000256" key="6">
    <source>
        <dbReference type="SAM" id="Phobius"/>
    </source>
</evidence>
<dbReference type="InterPro" id="IPR052206">
    <property type="entry name" value="Retinol_saturase"/>
</dbReference>
<sequence>MKAFLRAHLALLPKFLFFIGLALGWDAPAAAVALAYALGRATMLWRAGAAWRPFELAIIPPLALILAASLLPLPALRPHALAILFAALAAGAAISLAIGRPWTADIAAADFPGATNNPLFARINRLLSALWGGVFAFLAIADVMAAPGWLRWGPLLLATLASIAGPKLLMRRGLMKVIQGEEARWPAPALRAPAAPPVRIVGAGLGGLTAAALLADAGIRVSVHEQHDLPGGFAHTWPRRARGTDPVTGGPLLFRFDSGVHDISGWQPGGPVRSVFERLGIADGIEMRHLDHRFWNEGTVFDVPRDIDAHVAALAARHPGDAAGLAALFAEIRAIQSAMYATGQGRGGIPGTPRTPAAMLAFAKAHPLAAAWMNRPWRDLLDRHGLGEAARADVTALSGYITEDPATLTVRQFVPIFGYAIHGGVYPVGGSGRLAEALVRAIRARGGEVHLHQPVARILTEGGRASGLLLRDRSGEERHLPASAVVLNGDPIMAARHLLPPEALAAGLAQARPACSAVAVHLGLTGPLDMPPIVHARTCLGPIALVAPSLVDPGCAPAGHSTLELLALLPQAEAASWLPPGTDDPAALDAWRRGPAYRARKVAMADALIDRAAEVIPGLRERIVCRADASPVTFARYAWTTGGSIYGTSRVLPVKQPLPGLLLAGAATHGPGVEAVVISGALAAEALLPGMLGAASVTRLAA</sequence>
<reference evidence="8" key="1">
    <citation type="journal article" date="2014" name="Int. J. Syst. Evol. Microbiol.">
        <title>Complete genome sequence of Corynebacterium casei LMG S-19264T (=DSM 44701T), isolated from a smear-ripened cheese.</title>
        <authorList>
            <consortium name="US DOE Joint Genome Institute (JGI-PGF)"/>
            <person name="Walter F."/>
            <person name="Albersmeier A."/>
            <person name="Kalinowski J."/>
            <person name="Ruckert C."/>
        </authorList>
    </citation>
    <scope>NUCLEOTIDE SEQUENCE</scope>
    <source>
        <strain evidence="8">CGMCC 1.3617</strain>
    </source>
</reference>
<dbReference type="Gene3D" id="3.50.50.60">
    <property type="entry name" value="FAD/NAD(P)-binding domain"/>
    <property type="match status" value="2"/>
</dbReference>
<evidence type="ECO:0000313" key="8">
    <source>
        <dbReference type="EMBL" id="GGJ29518.1"/>
    </source>
</evidence>
<feature type="transmembrane region" description="Helical" evidence="6">
    <location>
        <begin position="79"/>
        <end position="98"/>
    </location>
</feature>
<protein>
    <recommendedName>
        <fullName evidence="7">Amine oxidase domain-containing protein</fullName>
    </recommendedName>
</protein>
<name>A0A917KV55_9PROT</name>
<dbReference type="InterPro" id="IPR002937">
    <property type="entry name" value="Amino_oxidase"/>
</dbReference>
<keyword evidence="6" id="KW-0472">Membrane</keyword>
<feature type="transmembrane region" description="Helical" evidence="6">
    <location>
        <begin position="126"/>
        <end position="146"/>
    </location>
</feature>
<organism evidence="8 9">
    <name type="scientific">Neoroseomonas lacus</name>
    <dbReference type="NCBI Taxonomy" id="287609"/>
    <lineage>
        <taxon>Bacteria</taxon>
        <taxon>Pseudomonadati</taxon>
        <taxon>Pseudomonadota</taxon>
        <taxon>Alphaproteobacteria</taxon>
        <taxon>Acetobacterales</taxon>
        <taxon>Acetobacteraceae</taxon>
        <taxon>Neoroseomonas</taxon>
    </lineage>
</organism>